<dbReference type="EMBL" id="ACLF03000006">
    <property type="protein sequence ID" value="EFQ82841.1"/>
    <property type="molecule type" value="Genomic_DNA"/>
</dbReference>
<dbReference type="RefSeq" id="WP_007077142.1">
    <property type="nucleotide sequence ID" value="NZ_CM001024.1"/>
</dbReference>
<gene>
    <name evidence="3" type="ORF">HMPREF0063_12050</name>
</gene>
<dbReference type="GO" id="GO:0016787">
    <property type="term" value="F:hydrolase activity"/>
    <property type="evidence" value="ECO:0007669"/>
    <property type="project" value="UniProtKB-KW"/>
</dbReference>
<sequence length="183" mass="19506">MTLHADAAARLAAWAPPGPEQVALREAYLQHLGAHPDAMLRECHPDHLTASALVVSHDHARVALTLHARLGRWLQTGGHCEAADPDLAAAALREAAEETGIDGLVIDPSPVLLSRHEVPCGPVRPAHHLDVQFVAVAPRGARLVRSEESSDLAWFGVDELPTGVDDSVRDLVSAGARRLRGTP</sequence>
<dbReference type="HOGENOM" id="CLU_101758_0_0_11"/>
<dbReference type="InterPro" id="IPR015797">
    <property type="entry name" value="NUDIX_hydrolase-like_dom_sf"/>
</dbReference>
<dbReference type="Proteomes" id="UP000003111">
    <property type="component" value="Unassembled WGS sequence"/>
</dbReference>
<evidence type="ECO:0000313" key="4">
    <source>
        <dbReference type="Proteomes" id="UP000003111"/>
    </source>
</evidence>
<dbReference type="SUPFAM" id="SSF55811">
    <property type="entry name" value="Nudix"/>
    <property type="match status" value="1"/>
</dbReference>
<keyword evidence="3" id="KW-0378">Hydrolase</keyword>
<accession>E2SEB4</accession>
<dbReference type="Gene3D" id="3.90.79.10">
    <property type="entry name" value="Nucleoside Triphosphate Pyrophosphohydrolase"/>
    <property type="match status" value="1"/>
</dbReference>
<proteinExistence type="inferred from homology"/>
<dbReference type="PANTHER" id="PTHR43736:SF1">
    <property type="entry name" value="DIHYDRONEOPTERIN TRIPHOSPHATE DIPHOSPHATASE"/>
    <property type="match status" value="1"/>
</dbReference>
<evidence type="ECO:0000259" key="2">
    <source>
        <dbReference type="PROSITE" id="PS51462"/>
    </source>
</evidence>
<organism evidence="3 4">
    <name type="scientific">Aeromicrobium marinum DSM 15272</name>
    <dbReference type="NCBI Taxonomy" id="585531"/>
    <lineage>
        <taxon>Bacteria</taxon>
        <taxon>Bacillati</taxon>
        <taxon>Actinomycetota</taxon>
        <taxon>Actinomycetes</taxon>
        <taxon>Propionibacteriales</taxon>
        <taxon>Nocardioidaceae</taxon>
        <taxon>Aeromicrobium</taxon>
    </lineage>
</organism>
<evidence type="ECO:0000313" key="3">
    <source>
        <dbReference type="EMBL" id="EFQ82841.1"/>
    </source>
</evidence>
<dbReference type="InterPro" id="IPR000086">
    <property type="entry name" value="NUDIX_hydrolase_dom"/>
</dbReference>
<comment type="caution">
    <text evidence="3">The sequence shown here is derived from an EMBL/GenBank/DDBJ whole genome shotgun (WGS) entry which is preliminary data.</text>
</comment>
<name>E2SEB4_9ACTN</name>
<evidence type="ECO:0000256" key="1">
    <source>
        <dbReference type="ARBA" id="ARBA00005582"/>
    </source>
</evidence>
<protein>
    <submittedName>
        <fullName evidence="3">Hydrolase, NUDIX family</fullName>
    </submittedName>
</protein>
<dbReference type="AlphaFoldDB" id="E2SEB4"/>
<keyword evidence="4" id="KW-1185">Reference proteome</keyword>
<comment type="similarity">
    <text evidence="1">Belongs to the Nudix hydrolase family.</text>
</comment>
<dbReference type="STRING" id="585531.HMPREF0063_12050"/>
<reference evidence="3" key="1">
    <citation type="submission" date="2010-08" db="EMBL/GenBank/DDBJ databases">
        <authorList>
            <person name="Muzny D."/>
            <person name="Qin X."/>
            <person name="Buhay C."/>
            <person name="Dugan-Rocha S."/>
            <person name="Ding Y."/>
            <person name="Chen G."/>
            <person name="Hawes A."/>
            <person name="Holder M."/>
            <person name="Jhangiani S."/>
            <person name="Johnson A."/>
            <person name="Khan Z."/>
            <person name="Li Z."/>
            <person name="Liu W."/>
            <person name="Liu X."/>
            <person name="Perez L."/>
            <person name="Shen H."/>
            <person name="Wang Q."/>
            <person name="Watt J."/>
            <person name="Xi L."/>
            <person name="Xin Y."/>
            <person name="Zhou J."/>
            <person name="Deng J."/>
            <person name="Jiang H."/>
            <person name="Liu Y."/>
            <person name="Qu J."/>
            <person name="Song X.-Z."/>
            <person name="Zhang L."/>
            <person name="Villasana D."/>
            <person name="Johnson A."/>
            <person name="Liu J."/>
            <person name="Liyanage D."/>
            <person name="Lorensuhewa L."/>
            <person name="Robinson T."/>
            <person name="Song A."/>
            <person name="Song B.-B."/>
            <person name="Dinh H."/>
            <person name="Thornton R."/>
            <person name="Coyle M."/>
            <person name="Francisco L."/>
            <person name="Jackson L."/>
            <person name="Javaid M."/>
            <person name="Korchina V."/>
            <person name="Kovar C."/>
            <person name="Mata R."/>
            <person name="Mathew T."/>
            <person name="Ngo R."/>
            <person name="Nguyen L."/>
            <person name="Nguyen N."/>
            <person name="Okwuonu G."/>
            <person name="Ongeri F."/>
            <person name="Pham C."/>
            <person name="Simmons D."/>
            <person name="Wilczek-Boney K."/>
            <person name="Hale W."/>
            <person name="Jakkamsetti A."/>
            <person name="Pham P."/>
            <person name="Ruth R."/>
            <person name="San Lucas F."/>
            <person name="Warren J."/>
            <person name="Zhang J."/>
            <person name="Zhao Z."/>
            <person name="Zhou C."/>
            <person name="Zhu D."/>
            <person name="Lee S."/>
            <person name="Bess C."/>
            <person name="Blankenburg K."/>
            <person name="Forbes L."/>
            <person name="Fu Q."/>
            <person name="Gubbala S."/>
            <person name="Hirani K."/>
            <person name="Jayaseelan J.C."/>
            <person name="Lara F."/>
            <person name="Munidasa M."/>
            <person name="Palculict T."/>
            <person name="Patil S."/>
            <person name="Pu L.-L."/>
            <person name="Saada N."/>
            <person name="Tang L."/>
            <person name="Weissenberger G."/>
            <person name="Zhu Y."/>
            <person name="Hemphill L."/>
            <person name="Shang Y."/>
            <person name="Youmans B."/>
            <person name="Ayvaz T."/>
            <person name="Ross M."/>
            <person name="Santibanez J."/>
            <person name="Aqrawi P."/>
            <person name="Gross S."/>
            <person name="Joshi V."/>
            <person name="Fowler G."/>
            <person name="Nazareth L."/>
            <person name="Reid J."/>
            <person name="Worley K."/>
            <person name="Petrosino J."/>
            <person name="Highlander S."/>
            <person name="Gibbs R."/>
        </authorList>
    </citation>
    <scope>NUCLEOTIDE SEQUENCE [LARGE SCALE GENOMIC DNA]</scope>
    <source>
        <strain evidence="3">DSM 15272</strain>
    </source>
</reference>
<dbReference type="OrthoDB" id="129709at2"/>
<dbReference type="eggNOG" id="COG1051">
    <property type="taxonomic scope" value="Bacteria"/>
</dbReference>
<dbReference type="Pfam" id="PF00293">
    <property type="entry name" value="NUDIX"/>
    <property type="match status" value="1"/>
</dbReference>
<feature type="domain" description="Nudix hydrolase" evidence="2">
    <location>
        <begin position="45"/>
        <end position="177"/>
    </location>
</feature>
<dbReference type="PANTHER" id="PTHR43736">
    <property type="entry name" value="ADP-RIBOSE PYROPHOSPHATASE"/>
    <property type="match status" value="1"/>
</dbReference>
<dbReference type="PROSITE" id="PS51462">
    <property type="entry name" value="NUDIX"/>
    <property type="match status" value="1"/>
</dbReference>